<dbReference type="InterPro" id="IPR029044">
    <property type="entry name" value="Nucleotide-diphossugar_trans"/>
</dbReference>
<proteinExistence type="predicted"/>
<comment type="caution">
    <text evidence="1">The sequence shown here is derived from an EMBL/GenBank/DDBJ whole genome shotgun (WGS) entry which is preliminary data.</text>
</comment>
<dbReference type="Proteomes" id="UP000636960">
    <property type="component" value="Unassembled WGS sequence"/>
</dbReference>
<dbReference type="Gene3D" id="3.90.550.10">
    <property type="entry name" value="Spore Coat Polysaccharide Biosynthesis Protein SpsA, Chain A"/>
    <property type="match status" value="1"/>
</dbReference>
<keyword evidence="2" id="KW-1185">Reference proteome</keyword>
<accession>A0A919K106</accession>
<evidence type="ECO:0000313" key="2">
    <source>
        <dbReference type="Proteomes" id="UP000636960"/>
    </source>
</evidence>
<name>A0A919K106_9ACTN</name>
<dbReference type="EMBL" id="BOMV01000054">
    <property type="protein sequence ID" value="GIE97075.1"/>
    <property type="molecule type" value="Genomic_DNA"/>
</dbReference>
<protein>
    <recommendedName>
        <fullName evidence="3">Glycosyltransferase</fullName>
    </recommendedName>
</protein>
<reference evidence="1" key="1">
    <citation type="submission" date="2021-01" db="EMBL/GenBank/DDBJ databases">
        <title>Whole genome shotgun sequence of Actinoplanes rishiriensis NBRC 108556.</title>
        <authorList>
            <person name="Komaki H."/>
            <person name="Tamura T."/>
        </authorList>
    </citation>
    <scope>NUCLEOTIDE SEQUENCE</scope>
    <source>
        <strain evidence="1">NBRC 108556</strain>
    </source>
</reference>
<organism evidence="1 2">
    <name type="scientific">Paractinoplanes rishiriensis</name>
    <dbReference type="NCBI Taxonomy" id="1050105"/>
    <lineage>
        <taxon>Bacteria</taxon>
        <taxon>Bacillati</taxon>
        <taxon>Actinomycetota</taxon>
        <taxon>Actinomycetes</taxon>
        <taxon>Micromonosporales</taxon>
        <taxon>Micromonosporaceae</taxon>
        <taxon>Paractinoplanes</taxon>
    </lineage>
</organism>
<evidence type="ECO:0000313" key="1">
    <source>
        <dbReference type="EMBL" id="GIE97075.1"/>
    </source>
</evidence>
<sequence length="210" mass="21968">MRGETTDSERRGTGEMQAHSVDLEFILPVCNREGDVVPALRNVVACLRHLAVPAAIAVVDCGSSDRTLERVDGLAAESPVPVRTVGCSRPGWHAAALRGITSTAARWVALGEPDDLGSTDTAGFDHAVRMLAAGDRHVVCLGSRGRRSTVLEVSAAATIVREQAPDGPGFVPDLPDSVWHAGLRIAAVGRVAGPARADLETTAVVERVAV</sequence>
<gene>
    <name evidence="1" type="ORF">Ari01nite_45400</name>
</gene>
<evidence type="ECO:0008006" key="3">
    <source>
        <dbReference type="Google" id="ProtNLM"/>
    </source>
</evidence>
<dbReference type="AlphaFoldDB" id="A0A919K106"/>
<dbReference type="SUPFAM" id="SSF53448">
    <property type="entry name" value="Nucleotide-diphospho-sugar transferases"/>
    <property type="match status" value="1"/>
</dbReference>